<feature type="domain" description="Methanolan biosynthesis EpsI" evidence="1">
    <location>
        <begin position="7"/>
        <end position="212"/>
    </location>
</feature>
<dbReference type="AlphaFoldDB" id="A0A841L0E1"/>
<dbReference type="Proteomes" id="UP000538147">
    <property type="component" value="Unassembled WGS sequence"/>
</dbReference>
<comment type="caution">
    <text evidence="2">The sequence shown here is derived from an EMBL/GenBank/DDBJ whole genome shotgun (WGS) entry which is preliminary data.</text>
</comment>
<accession>A0A841L0E1</accession>
<gene>
    <name evidence="2" type="ORF">FHS79_000021</name>
</gene>
<dbReference type="InterPro" id="IPR054654">
    <property type="entry name" value="EpsI_type_V_pred"/>
</dbReference>
<evidence type="ECO:0000313" key="3">
    <source>
        <dbReference type="Proteomes" id="UP000538147"/>
    </source>
</evidence>
<dbReference type="NCBIfam" id="NF045608">
    <property type="entry name" value="EpsI_type_V"/>
    <property type="match status" value="1"/>
</dbReference>
<protein>
    <submittedName>
        <fullName evidence="2">EpsI family protein</fullName>
    </submittedName>
</protein>
<evidence type="ECO:0000259" key="1">
    <source>
        <dbReference type="Pfam" id="PF11984"/>
    </source>
</evidence>
<evidence type="ECO:0000313" key="2">
    <source>
        <dbReference type="EMBL" id="MBB6225870.1"/>
    </source>
</evidence>
<proteinExistence type="predicted"/>
<dbReference type="Pfam" id="PF11984">
    <property type="entry name" value="DUF3485"/>
    <property type="match status" value="1"/>
</dbReference>
<organism evidence="2 3">
    <name type="scientific">Polymorphobacter multimanifer</name>
    <dbReference type="NCBI Taxonomy" id="1070431"/>
    <lineage>
        <taxon>Bacteria</taxon>
        <taxon>Pseudomonadati</taxon>
        <taxon>Pseudomonadota</taxon>
        <taxon>Alphaproteobacteria</taxon>
        <taxon>Sphingomonadales</taxon>
        <taxon>Sphingosinicellaceae</taxon>
        <taxon>Polymorphobacter</taxon>
    </lineage>
</organism>
<dbReference type="InterPro" id="IPR014263">
    <property type="entry name" value="Methanolan_biosynth_EpsI"/>
</dbReference>
<keyword evidence="3" id="KW-1185">Reference proteome</keyword>
<reference evidence="2 3" key="1">
    <citation type="submission" date="2020-08" db="EMBL/GenBank/DDBJ databases">
        <title>Genomic Encyclopedia of Type Strains, Phase IV (KMG-IV): sequencing the most valuable type-strain genomes for metagenomic binning, comparative biology and taxonomic classification.</title>
        <authorList>
            <person name="Goeker M."/>
        </authorList>
    </citation>
    <scope>NUCLEOTIDE SEQUENCE [LARGE SCALE GENOMIC DNA]</scope>
    <source>
        <strain evidence="2 3">DSM 102189</strain>
    </source>
</reference>
<dbReference type="RefSeq" id="WP_184193499.1">
    <property type="nucleotide sequence ID" value="NZ_BMOX01000159.1"/>
</dbReference>
<dbReference type="NCBIfam" id="TIGR02914">
    <property type="entry name" value="EpsI_fam"/>
    <property type="match status" value="1"/>
</dbReference>
<name>A0A841L0E1_9SPHN</name>
<sequence length="229" mass="24906">MNRRDILMGGAMLTASGAALALTPRNRLVLLDDDRSLEAIVPAKLGNWTSAPSDAFVLPKTEGSLSDRIYNQTLTRLYVAPDAMPVMLVIAYGAVQNDQLQLHRPEVCYSAVGFEIASTRVETLDLGRSAMLPLRELEATSTTRIESIVYWTRIGDDLPTDGSSQRMVKLRQQLSGYLADGVLVRLSTVAPASPEVFRALGSFATSMIDAIAPSDRDVLIGRPLAKLMQ</sequence>
<dbReference type="EMBL" id="JACIIV010000001">
    <property type="protein sequence ID" value="MBB6225870.1"/>
    <property type="molecule type" value="Genomic_DNA"/>
</dbReference>